<evidence type="ECO:0000259" key="7">
    <source>
        <dbReference type="PROSITE" id="PS50110"/>
    </source>
</evidence>
<protein>
    <recommendedName>
        <fullName evidence="2">histidine kinase</fullName>
        <ecNumber evidence="2">2.7.13.3</ecNumber>
    </recommendedName>
</protein>
<proteinExistence type="predicted"/>
<dbReference type="GO" id="GO:0000155">
    <property type="term" value="F:phosphorelay sensor kinase activity"/>
    <property type="evidence" value="ECO:0007669"/>
    <property type="project" value="InterPro"/>
</dbReference>
<dbReference type="InterPro" id="IPR036890">
    <property type="entry name" value="HATPase_C_sf"/>
</dbReference>
<dbReference type="InterPro" id="IPR003594">
    <property type="entry name" value="HATPase_dom"/>
</dbReference>
<dbReference type="SMART" id="SM00448">
    <property type="entry name" value="REC"/>
    <property type="match status" value="1"/>
</dbReference>
<evidence type="ECO:0000259" key="6">
    <source>
        <dbReference type="PROSITE" id="PS50109"/>
    </source>
</evidence>
<dbReference type="SMART" id="SM00388">
    <property type="entry name" value="HisKA"/>
    <property type="match status" value="1"/>
</dbReference>
<dbReference type="EMBL" id="UNOZ01000008">
    <property type="protein sequence ID" value="SYX89211.1"/>
    <property type="molecule type" value="Genomic_DNA"/>
</dbReference>
<dbReference type="PANTHER" id="PTHR43065">
    <property type="entry name" value="SENSOR HISTIDINE KINASE"/>
    <property type="match status" value="1"/>
</dbReference>
<organism evidence="8 9">
    <name type="scientific">Pseudomonas reidholzensis</name>
    <dbReference type="NCBI Taxonomy" id="1785162"/>
    <lineage>
        <taxon>Bacteria</taxon>
        <taxon>Pseudomonadati</taxon>
        <taxon>Pseudomonadota</taxon>
        <taxon>Gammaproteobacteria</taxon>
        <taxon>Pseudomonadales</taxon>
        <taxon>Pseudomonadaceae</taxon>
        <taxon>Pseudomonas</taxon>
    </lineage>
</organism>
<dbReference type="SUPFAM" id="SSF55874">
    <property type="entry name" value="ATPase domain of HSP90 chaperone/DNA topoisomerase II/histidine kinase"/>
    <property type="match status" value="1"/>
</dbReference>
<keyword evidence="3 4" id="KW-0597">Phosphoprotein</keyword>
<keyword evidence="8" id="KW-0808">Transferase</keyword>
<dbReference type="SMART" id="SM00387">
    <property type="entry name" value="HATPase_c"/>
    <property type="match status" value="1"/>
</dbReference>
<feature type="domain" description="Histidine kinase" evidence="6">
    <location>
        <begin position="174"/>
        <end position="396"/>
    </location>
</feature>
<comment type="catalytic activity">
    <reaction evidence="1">
        <text>ATP + protein L-histidine = ADP + protein N-phospho-L-histidine.</text>
        <dbReference type="EC" id="2.7.13.3"/>
    </reaction>
</comment>
<dbReference type="Gene3D" id="3.40.50.2300">
    <property type="match status" value="1"/>
</dbReference>
<dbReference type="Proteomes" id="UP000263595">
    <property type="component" value="Unassembled WGS sequence"/>
</dbReference>
<dbReference type="CDD" id="cd00082">
    <property type="entry name" value="HisKA"/>
    <property type="match status" value="1"/>
</dbReference>
<dbReference type="PROSITE" id="PS50110">
    <property type="entry name" value="RESPONSE_REGULATORY"/>
    <property type="match status" value="1"/>
</dbReference>
<dbReference type="SUPFAM" id="SSF52172">
    <property type="entry name" value="CheY-like"/>
    <property type="match status" value="1"/>
</dbReference>
<dbReference type="PRINTS" id="PR00344">
    <property type="entry name" value="BCTRLSENSOR"/>
</dbReference>
<keyword evidence="5" id="KW-0175">Coiled coil</keyword>
<feature type="modified residue" description="4-aspartylphosphate" evidence="4">
    <location>
        <position position="468"/>
    </location>
</feature>
<dbReference type="PROSITE" id="PS50109">
    <property type="entry name" value="HIS_KIN"/>
    <property type="match status" value="1"/>
</dbReference>
<dbReference type="InterPro" id="IPR005467">
    <property type="entry name" value="His_kinase_dom"/>
</dbReference>
<feature type="coiled-coil region" evidence="5">
    <location>
        <begin position="135"/>
        <end position="162"/>
    </location>
</feature>
<dbReference type="Pfam" id="PF02518">
    <property type="entry name" value="HATPase_c"/>
    <property type="match status" value="1"/>
</dbReference>
<dbReference type="InterPro" id="IPR011006">
    <property type="entry name" value="CheY-like_superfamily"/>
</dbReference>
<dbReference type="OrthoDB" id="6973808at2"/>
<accession>A0A383RRX9</accession>
<dbReference type="InterPro" id="IPR036097">
    <property type="entry name" value="HisK_dim/P_sf"/>
</dbReference>
<evidence type="ECO:0000313" key="8">
    <source>
        <dbReference type="EMBL" id="SYX89211.1"/>
    </source>
</evidence>
<gene>
    <name evidence="8" type="ORF">CCOS865_01451</name>
</gene>
<evidence type="ECO:0000256" key="4">
    <source>
        <dbReference type="PROSITE-ProRule" id="PRU00169"/>
    </source>
</evidence>
<dbReference type="RefSeq" id="WP_119139366.1">
    <property type="nucleotide sequence ID" value="NZ_CBCSFL010000051.1"/>
</dbReference>
<reference evidence="9" key="1">
    <citation type="submission" date="2018-08" db="EMBL/GenBank/DDBJ databases">
        <authorList>
            <person name="Blom J."/>
        </authorList>
    </citation>
    <scope>NUCLEOTIDE SEQUENCE [LARGE SCALE GENOMIC DNA]</scope>
    <source>
        <strain evidence="9">CCOS 865</strain>
    </source>
</reference>
<sequence>MAASLSLDERALILAPARMGAHASKMLAAAGIGCQRTTDIACLGGWLEEGVGVAIVAEESLSDDQHSPLQLFIDGQPDWSDLPIVLLSAQHAPATGPPRERLGNLLLLQLPLNDSQLLNLSQSALRARRRQYVARDQLLKLNQQLEKQLEQRHHEVQALHQARKMDAIGQLAGGVAHDFNNLLTSIGGSFELIDRHLQHGRPEKLAGVLRMGQEAVQRAARLTHRLLAFSSRQSLDSRSVDLRTMLAPEGLRASVNASVVLQLRVPADLWPVQADGAQLQEALDNLLLNACEAMPSGGELKVEASNQHIDGSRFTGAQLHSGDYLCLSISDTGHGMSQSTLDRAFEPFFSSKPVGQGIGLGLSMVYGFSKQSQGHVVLHSEIGRGTQVDLYLPRHPGQATPLTPPATVARPPSGASAEVLLVEDDRHVRQLLSQALSDDGLMCHTASNANEALQVLQSPQPIALLISDVGLPGMNGRQLAEIARKLRPDLPVLFITGYAETAMAREDFLEAGMQLICKPFELGHLQEQVARILGKQ</sequence>
<dbReference type="InterPro" id="IPR004358">
    <property type="entry name" value="Sig_transdc_His_kin-like_C"/>
</dbReference>
<dbReference type="PANTHER" id="PTHR43065:SF42">
    <property type="entry name" value="TWO-COMPONENT SENSOR PPRA"/>
    <property type="match status" value="1"/>
</dbReference>
<keyword evidence="9" id="KW-1185">Reference proteome</keyword>
<name>A0A383RRX9_9PSED</name>
<dbReference type="Pfam" id="PF00072">
    <property type="entry name" value="Response_reg"/>
    <property type="match status" value="1"/>
</dbReference>
<evidence type="ECO:0000256" key="1">
    <source>
        <dbReference type="ARBA" id="ARBA00000085"/>
    </source>
</evidence>
<dbReference type="AlphaFoldDB" id="A0A383RRX9"/>
<dbReference type="SUPFAM" id="SSF47384">
    <property type="entry name" value="Homodimeric domain of signal transducing histidine kinase"/>
    <property type="match status" value="1"/>
</dbReference>
<dbReference type="Gene3D" id="3.30.565.10">
    <property type="entry name" value="Histidine kinase-like ATPase, C-terminal domain"/>
    <property type="match status" value="1"/>
</dbReference>
<dbReference type="Pfam" id="PF00512">
    <property type="entry name" value="HisKA"/>
    <property type="match status" value="1"/>
</dbReference>
<feature type="domain" description="Response regulatory" evidence="7">
    <location>
        <begin position="418"/>
        <end position="533"/>
    </location>
</feature>
<dbReference type="EC" id="2.7.13.3" evidence="2"/>
<evidence type="ECO:0000256" key="3">
    <source>
        <dbReference type="ARBA" id="ARBA00022553"/>
    </source>
</evidence>
<evidence type="ECO:0000256" key="5">
    <source>
        <dbReference type="SAM" id="Coils"/>
    </source>
</evidence>
<dbReference type="InterPro" id="IPR001789">
    <property type="entry name" value="Sig_transdc_resp-reg_receiver"/>
</dbReference>
<dbReference type="InterPro" id="IPR003661">
    <property type="entry name" value="HisK_dim/P_dom"/>
</dbReference>
<evidence type="ECO:0000256" key="2">
    <source>
        <dbReference type="ARBA" id="ARBA00012438"/>
    </source>
</evidence>
<evidence type="ECO:0000313" key="9">
    <source>
        <dbReference type="Proteomes" id="UP000263595"/>
    </source>
</evidence>
<dbReference type="Gene3D" id="1.10.287.130">
    <property type="match status" value="1"/>
</dbReference>